<evidence type="ECO:0000259" key="2">
    <source>
        <dbReference type="Pfam" id="PF08327"/>
    </source>
</evidence>
<dbReference type="Pfam" id="PF08327">
    <property type="entry name" value="AHSA1"/>
    <property type="match status" value="1"/>
</dbReference>
<dbReference type="EMBL" id="BSEN01000001">
    <property type="protein sequence ID" value="GLJ74727.1"/>
    <property type="molecule type" value="Genomic_DNA"/>
</dbReference>
<dbReference type="AlphaFoldDB" id="A0A9W6H7B4"/>
<name>A0A9W6H7B4_9MICO</name>
<dbReference type="Gene3D" id="3.30.530.20">
    <property type="match status" value="1"/>
</dbReference>
<reference evidence="3" key="1">
    <citation type="journal article" date="2014" name="Int. J. Syst. Evol. Microbiol.">
        <title>Complete genome sequence of Corynebacterium casei LMG S-19264T (=DSM 44701T), isolated from a smear-ripened cheese.</title>
        <authorList>
            <consortium name="US DOE Joint Genome Institute (JGI-PGF)"/>
            <person name="Walter F."/>
            <person name="Albersmeier A."/>
            <person name="Kalinowski J."/>
            <person name="Ruckert C."/>
        </authorList>
    </citation>
    <scope>NUCLEOTIDE SEQUENCE</scope>
    <source>
        <strain evidence="3">VKM Ac-1401</strain>
    </source>
</reference>
<feature type="domain" description="Activator of Hsp90 ATPase homologue 1/2-like C-terminal" evidence="2">
    <location>
        <begin position="26"/>
        <end position="156"/>
    </location>
</feature>
<evidence type="ECO:0000256" key="1">
    <source>
        <dbReference type="ARBA" id="ARBA00006817"/>
    </source>
</evidence>
<dbReference type="Proteomes" id="UP001142372">
    <property type="component" value="Unassembled WGS sequence"/>
</dbReference>
<dbReference type="InterPro" id="IPR013538">
    <property type="entry name" value="ASHA1/2-like_C"/>
</dbReference>
<keyword evidence="4" id="KW-1185">Reference proteome</keyword>
<gene>
    <name evidence="3" type="ORF">GCM10017584_03000</name>
</gene>
<dbReference type="SUPFAM" id="SSF55961">
    <property type="entry name" value="Bet v1-like"/>
    <property type="match status" value="1"/>
</dbReference>
<dbReference type="InterPro" id="IPR023393">
    <property type="entry name" value="START-like_dom_sf"/>
</dbReference>
<comment type="similarity">
    <text evidence="1">Belongs to the AHA1 family.</text>
</comment>
<reference evidence="3" key="2">
    <citation type="submission" date="2023-01" db="EMBL/GenBank/DDBJ databases">
        <authorList>
            <person name="Sun Q."/>
            <person name="Evtushenko L."/>
        </authorList>
    </citation>
    <scope>NUCLEOTIDE SEQUENCE</scope>
    <source>
        <strain evidence="3">VKM Ac-1401</strain>
    </source>
</reference>
<evidence type="ECO:0000313" key="3">
    <source>
        <dbReference type="EMBL" id="GLJ74727.1"/>
    </source>
</evidence>
<evidence type="ECO:0000313" key="4">
    <source>
        <dbReference type="Proteomes" id="UP001142372"/>
    </source>
</evidence>
<sequence>MTVTSNEPSVVDAGEFTVRRTIGIAAPLEKVWAAITEPALISQWFPQRATLDGSGAGATGVFSWDDYGDVPFVIEELDEPRMIAYRWGNSDPAGAAQVDRDHSTVFRFTVEPLDDGGTRLTVVETGFDTLADPAAGMESNRGGWNSELDELVAYLEGGA</sequence>
<organism evidence="3 4">
    <name type="scientific">Leifsonia poae</name>
    <dbReference type="NCBI Taxonomy" id="110933"/>
    <lineage>
        <taxon>Bacteria</taxon>
        <taxon>Bacillati</taxon>
        <taxon>Actinomycetota</taxon>
        <taxon>Actinomycetes</taxon>
        <taxon>Micrococcales</taxon>
        <taxon>Microbacteriaceae</taxon>
        <taxon>Leifsonia</taxon>
    </lineage>
</organism>
<accession>A0A9W6H7B4</accession>
<dbReference type="CDD" id="cd08898">
    <property type="entry name" value="SRPBCC_CalC_Aha1-like_5"/>
    <property type="match status" value="1"/>
</dbReference>
<dbReference type="RefSeq" id="WP_271175424.1">
    <property type="nucleotide sequence ID" value="NZ_BAAAJO010000001.1"/>
</dbReference>
<comment type="caution">
    <text evidence="3">The sequence shown here is derived from an EMBL/GenBank/DDBJ whole genome shotgun (WGS) entry which is preliminary data.</text>
</comment>
<protein>
    <submittedName>
        <fullName evidence="3">ATPase</fullName>
    </submittedName>
</protein>
<proteinExistence type="inferred from homology"/>